<dbReference type="SUPFAM" id="SSF53649">
    <property type="entry name" value="Alkaline phosphatase-like"/>
    <property type="match status" value="1"/>
</dbReference>
<dbReference type="Gene3D" id="3.40.720.10">
    <property type="entry name" value="Alkaline Phosphatase, subunit A"/>
    <property type="match status" value="1"/>
</dbReference>
<evidence type="ECO:0000313" key="1">
    <source>
        <dbReference type="EMBL" id="EEI66436.1"/>
    </source>
</evidence>
<accession>A0A8D9S0S5</accession>
<evidence type="ECO:0000313" key="2">
    <source>
        <dbReference type="Proteomes" id="UP000003419"/>
    </source>
</evidence>
<dbReference type="EMBL" id="ACHG01000020">
    <property type="protein sequence ID" value="EEI66436.1"/>
    <property type="molecule type" value="Genomic_DNA"/>
</dbReference>
<organism evidence="1 2">
    <name type="scientific">Limosilactobacillus reuteri CF48-3A</name>
    <dbReference type="NCBI Taxonomy" id="525341"/>
    <lineage>
        <taxon>Bacteria</taxon>
        <taxon>Bacillati</taxon>
        <taxon>Bacillota</taxon>
        <taxon>Bacilli</taxon>
        <taxon>Lactobacillales</taxon>
        <taxon>Lactobacillaceae</taxon>
        <taxon>Limosilactobacillus</taxon>
    </lineage>
</organism>
<proteinExistence type="predicted"/>
<dbReference type="AlphaFoldDB" id="A0A8D9S0S5"/>
<dbReference type="Proteomes" id="UP000003419">
    <property type="component" value="Unassembled WGS sequence"/>
</dbReference>
<name>A0A8D9S0S5_LIMRT</name>
<dbReference type="InterPro" id="IPR017850">
    <property type="entry name" value="Alkaline_phosphatase_core_sf"/>
</dbReference>
<protein>
    <submittedName>
        <fullName evidence="1">Uncharacterized protein</fullName>
    </submittedName>
</protein>
<reference evidence="1 2" key="1">
    <citation type="submission" date="2009-01" db="EMBL/GenBank/DDBJ databases">
        <authorList>
            <person name="Qin X."/>
            <person name="Bachman B."/>
            <person name="Battles P."/>
            <person name="Bell A."/>
            <person name="Bess C."/>
            <person name="Bickham C."/>
            <person name="Chaboub L."/>
            <person name="Chen D."/>
            <person name="Coyle M."/>
            <person name="Deiros D.R."/>
            <person name="Dinh H."/>
            <person name="Forbes L."/>
            <person name="Fowler G."/>
            <person name="Francisco L."/>
            <person name="Fu Q."/>
            <person name="Gubbala S."/>
            <person name="Hale W."/>
            <person name="Han Y."/>
            <person name="Hemphill L."/>
            <person name="Highlander S.K."/>
            <person name="Hirani K."/>
            <person name="Hogues M."/>
            <person name="Jackson L."/>
            <person name="Jakkamsetti A."/>
            <person name="Javaid M."/>
            <person name="Jiang H."/>
            <person name="Korchina V."/>
            <person name="Kovar C."/>
            <person name="Lara F."/>
            <person name="Lee S."/>
            <person name="Mata R."/>
            <person name="Mathew T."/>
            <person name="Moen C."/>
            <person name="Morales K."/>
            <person name="Munidasa M."/>
            <person name="Nazareth L."/>
            <person name="Ngo R."/>
            <person name="Nguyen L."/>
            <person name="Okwuonu G."/>
            <person name="Ongeri F."/>
            <person name="Patil S."/>
            <person name="Petrosino J."/>
            <person name="Pham C."/>
            <person name="Pham P."/>
            <person name="Pu L.-L."/>
            <person name="Puazo M."/>
            <person name="Raj R."/>
            <person name="Reid J."/>
            <person name="Rouhana J."/>
            <person name="Saada N."/>
            <person name="Shang Y."/>
            <person name="Simmons D."/>
            <person name="Thornton R."/>
            <person name="Warren J."/>
            <person name="Weissenberger G."/>
            <person name="Zhang J."/>
            <person name="Zhang L."/>
            <person name="Zhou C."/>
            <person name="Zhu D."/>
            <person name="Muzny D."/>
            <person name="Worley K."/>
            <person name="Gibbs R."/>
        </authorList>
    </citation>
    <scope>NUCLEOTIDE SEQUENCE [LARGE SCALE GENOMIC DNA]</scope>
    <source>
        <strain evidence="1 2">CF48-3A</strain>
    </source>
</reference>
<sequence length="116" mass="12628">MITQRRSNGGADPKCTFLVEAKPGYYFTDEVNRPAIVEKVDPESIGTHDRYHGVHGYGPTQANYFTTAIFAGLQIKSGATVEHARLVDEGPTFAKLLGLHYPTSTAGQAIDAIFKD</sequence>
<comment type="caution">
    <text evidence="1">The sequence shown here is derived from an EMBL/GenBank/DDBJ whole genome shotgun (WGS) entry which is preliminary data.</text>
</comment>
<gene>
    <name evidence="1" type="ORF">HMPREF0534_0240</name>
</gene>